<dbReference type="KEGG" id="cai:Caci_4230"/>
<keyword evidence="3" id="KW-1185">Reference proteome</keyword>
<dbReference type="Pfam" id="PF12697">
    <property type="entry name" value="Abhydrolase_6"/>
    <property type="match status" value="1"/>
</dbReference>
<reference evidence="2 3" key="1">
    <citation type="journal article" date="2009" name="Stand. Genomic Sci.">
        <title>Complete genome sequence of Catenulispora acidiphila type strain (ID 139908).</title>
        <authorList>
            <person name="Copeland A."/>
            <person name="Lapidus A."/>
            <person name="Glavina Del Rio T."/>
            <person name="Nolan M."/>
            <person name="Lucas S."/>
            <person name="Chen F."/>
            <person name="Tice H."/>
            <person name="Cheng J.F."/>
            <person name="Bruce D."/>
            <person name="Goodwin L."/>
            <person name="Pitluck S."/>
            <person name="Mikhailova N."/>
            <person name="Pati A."/>
            <person name="Ivanova N."/>
            <person name="Mavromatis K."/>
            <person name="Chen A."/>
            <person name="Palaniappan K."/>
            <person name="Chain P."/>
            <person name="Land M."/>
            <person name="Hauser L."/>
            <person name="Chang Y.J."/>
            <person name="Jeffries C.D."/>
            <person name="Chertkov O."/>
            <person name="Brettin T."/>
            <person name="Detter J.C."/>
            <person name="Han C."/>
            <person name="Ali Z."/>
            <person name="Tindall B.J."/>
            <person name="Goker M."/>
            <person name="Bristow J."/>
            <person name="Eisen J.A."/>
            <person name="Markowitz V."/>
            <person name="Hugenholtz P."/>
            <person name="Kyrpides N.C."/>
            <person name="Klenk H.P."/>
        </authorList>
    </citation>
    <scope>NUCLEOTIDE SEQUENCE [LARGE SCALE GENOMIC DNA]</scope>
    <source>
        <strain evidence="3">DSM 44928 / JCM 14897 / NBRC 102108 / NRRL B-24433 / ID139908</strain>
    </source>
</reference>
<evidence type="ECO:0000313" key="3">
    <source>
        <dbReference type="Proteomes" id="UP000000851"/>
    </source>
</evidence>
<dbReference type="HOGENOM" id="CLU_051715_3_1_11"/>
<name>C7QI49_CATAD</name>
<dbReference type="InParanoid" id="C7QI49"/>
<dbReference type="Gene3D" id="3.40.50.1820">
    <property type="entry name" value="alpha/beta hydrolase"/>
    <property type="match status" value="1"/>
</dbReference>
<dbReference type="STRING" id="479433.Caci_4230"/>
<sequence length="253" mass="26868">MNRIPVVLIHGVGVDMSSWEGWTERFAAHGYDVHVPAEPSGVFGLEELTAHYEKAVRSQDRPPVLIGHSVGGLIARQLLDAGLGRAAVAIAPLPLPLPLAPPSSDKAGTQSEDYTQLLQPLFRHTIANAVGEEEAAQLYARYVVPAPRRLLVDLGLDDTMRSGGDVAAGEGVVVDAATRGPLLLISGQEDRMVADAVTRATYKLYGDSTAVTDLKQFADRGHSLVFDSGWPAVADYVLAWLAANGITSPAEQG</sequence>
<evidence type="ECO:0000259" key="1">
    <source>
        <dbReference type="Pfam" id="PF12697"/>
    </source>
</evidence>
<dbReference type="EMBL" id="CP001700">
    <property type="protein sequence ID" value="ACU73094.1"/>
    <property type="molecule type" value="Genomic_DNA"/>
</dbReference>
<dbReference type="SUPFAM" id="SSF53474">
    <property type="entry name" value="alpha/beta-Hydrolases"/>
    <property type="match status" value="1"/>
</dbReference>
<protein>
    <recommendedName>
        <fullName evidence="1">AB hydrolase-1 domain-containing protein</fullName>
    </recommendedName>
</protein>
<dbReference type="OrthoDB" id="3810256at2"/>
<dbReference type="AlphaFoldDB" id="C7QI49"/>
<organism evidence="2 3">
    <name type="scientific">Catenulispora acidiphila (strain DSM 44928 / JCM 14897 / NBRC 102108 / NRRL B-24433 / ID139908)</name>
    <dbReference type="NCBI Taxonomy" id="479433"/>
    <lineage>
        <taxon>Bacteria</taxon>
        <taxon>Bacillati</taxon>
        <taxon>Actinomycetota</taxon>
        <taxon>Actinomycetes</taxon>
        <taxon>Catenulisporales</taxon>
        <taxon>Catenulisporaceae</taxon>
        <taxon>Catenulispora</taxon>
    </lineage>
</organism>
<dbReference type="InterPro" id="IPR029058">
    <property type="entry name" value="AB_hydrolase_fold"/>
</dbReference>
<dbReference type="ESTHER" id="catad-c7qi49">
    <property type="family name" value="6_AlphaBeta_hydrolase"/>
</dbReference>
<dbReference type="GO" id="GO:0003824">
    <property type="term" value="F:catalytic activity"/>
    <property type="evidence" value="ECO:0007669"/>
    <property type="project" value="UniProtKB-ARBA"/>
</dbReference>
<dbReference type="Proteomes" id="UP000000851">
    <property type="component" value="Chromosome"/>
</dbReference>
<dbReference type="eggNOG" id="COG2267">
    <property type="taxonomic scope" value="Bacteria"/>
</dbReference>
<evidence type="ECO:0000313" key="2">
    <source>
        <dbReference type="EMBL" id="ACU73094.1"/>
    </source>
</evidence>
<dbReference type="RefSeq" id="WP_015792823.1">
    <property type="nucleotide sequence ID" value="NC_013131.1"/>
</dbReference>
<dbReference type="InterPro" id="IPR000073">
    <property type="entry name" value="AB_hydrolase_1"/>
</dbReference>
<proteinExistence type="predicted"/>
<gene>
    <name evidence="2" type="ordered locus">Caci_4230</name>
</gene>
<feature type="domain" description="AB hydrolase-1" evidence="1">
    <location>
        <begin position="6"/>
        <end position="235"/>
    </location>
</feature>
<accession>C7QI49</accession>